<evidence type="ECO:0000256" key="4">
    <source>
        <dbReference type="ARBA" id="ARBA00022692"/>
    </source>
</evidence>
<gene>
    <name evidence="11" type="ORF">ACFFH7_27040</name>
</gene>
<dbReference type="Pfam" id="PF08478">
    <property type="entry name" value="POTRA_1"/>
    <property type="match status" value="1"/>
</dbReference>
<keyword evidence="5 9" id="KW-1133">Transmembrane helix</keyword>
<evidence type="ECO:0000256" key="3">
    <source>
        <dbReference type="ARBA" id="ARBA00022618"/>
    </source>
</evidence>
<dbReference type="PANTHER" id="PTHR37820">
    <property type="entry name" value="CELL DIVISION PROTEIN DIVIB"/>
    <property type="match status" value="1"/>
</dbReference>
<keyword evidence="4 9" id="KW-0812">Transmembrane</keyword>
<comment type="caution">
    <text evidence="11">The sequence shown here is derived from an EMBL/GenBank/DDBJ whole genome shotgun (WGS) entry which is preliminary data.</text>
</comment>
<evidence type="ECO:0000256" key="8">
    <source>
        <dbReference type="SAM" id="MobiDB-lite"/>
    </source>
</evidence>
<feature type="transmembrane region" description="Helical" evidence="9">
    <location>
        <begin position="40"/>
        <end position="58"/>
    </location>
</feature>
<reference evidence="11 12" key="1">
    <citation type="submission" date="2024-09" db="EMBL/GenBank/DDBJ databases">
        <authorList>
            <person name="Sun Q."/>
            <person name="Mori K."/>
        </authorList>
    </citation>
    <scope>NUCLEOTIDE SEQUENCE [LARGE SCALE GENOMIC DNA]</scope>
    <source>
        <strain evidence="11 12">TBRC 1432</strain>
    </source>
</reference>
<dbReference type="RefSeq" id="WP_273934991.1">
    <property type="nucleotide sequence ID" value="NZ_CP097263.1"/>
</dbReference>
<protein>
    <submittedName>
        <fullName evidence="11">Cell division protein FtsQ/DivIB</fullName>
    </submittedName>
</protein>
<evidence type="ECO:0000256" key="5">
    <source>
        <dbReference type="ARBA" id="ARBA00022989"/>
    </source>
</evidence>
<evidence type="ECO:0000313" key="12">
    <source>
        <dbReference type="Proteomes" id="UP001589810"/>
    </source>
</evidence>
<evidence type="ECO:0000256" key="1">
    <source>
        <dbReference type="ARBA" id="ARBA00004370"/>
    </source>
</evidence>
<sequence length="255" mass="26977">MRGRRTSGERVVSDRGRRVSDRGRLRRRGAQRGRIIRRRVIALTLVIGTLGLLYGVYFTPLLGVRSVEVLGTKDLTKPQVLDAAAVPSGNPMLTINLAAIRDRVAALNRVASVNVSRSWPATVRIDVAERVAVGVIKTPTGAHLVDHTAKDFATVASAPAGLPELQLTSSAADDPTAVAVVQVLMAVPDKIRAEVLSVSAKSPNSVVLSLSAGRQVRWGGVADSTRKAGVLTALMTQPGKVYDVSSPQLATISNP</sequence>
<dbReference type="InterPro" id="IPR050487">
    <property type="entry name" value="FtsQ_DivIB"/>
</dbReference>
<evidence type="ECO:0000256" key="6">
    <source>
        <dbReference type="ARBA" id="ARBA00023136"/>
    </source>
</evidence>
<dbReference type="EMBL" id="JBHLUD010000009">
    <property type="protein sequence ID" value="MFC0545192.1"/>
    <property type="molecule type" value="Genomic_DNA"/>
</dbReference>
<keyword evidence="3 11" id="KW-0132">Cell division</keyword>
<evidence type="ECO:0000256" key="2">
    <source>
        <dbReference type="ARBA" id="ARBA00022475"/>
    </source>
</evidence>
<keyword evidence="12" id="KW-1185">Reference proteome</keyword>
<name>A0ABV6MYC4_9PSEU</name>
<dbReference type="Proteomes" id="UP001589810">
    <property type="component" value="Unassembled WGS sequence"/>
</dbReference>
<dbReference type="InterPro" id="IPR034746">
    <property type="entry name" value="POTRA"/>
</dbReference>
<accession>A0ABV6MYC4</accession>
<keyword evidence="6 9" id="KW-0472">Membrane</keyword>
<proteinExistence type="predicted"/>
<dbReference type="GO" id="GO:0051301">
    <property type="term" value="P:cell division"/>
    <property type="evidence" value="ECO:0007669"/>
    <property type="project" value="UniProtKB-KW"/>
</dbReference>
<dbReference type="Gene3D" id="3.10.20.310">
    <property type="entry name" value="membrane protein fhac"/>
    <property type="match status" value="1"/>
</dbReference>
<feature type="region of interest" description="Disordered" evidence="8">
    <location>
        <begin position="1"/>
        <end position="24"/>
    </location>
</feature>
<keyword evidence="7" id="KW-0131">Cell cycle</keyword>
<dbReference type="PANTHER" id="PTHR37820:SF1">
    <property type="entry name" value="CELL DIVISION PROTEIN FTSQ"/>
    <property type="match status" value="1"/>
</dbReference>
<evidence type="ECO:0000313" key="11">
    <source>
        <dbReference type="EMBL" id="MFC0545192.1"/>
    </source>
</evidence>
<dbReference type="PROSITE" id="PS51779">
    <property type="entry name" value="POTRA"/>
    <property type="match status" value="1"/>
</dbReference>
<comment type="subcellular location">
    <subcellularLocation>
        <location evidence="1">Membrane</location>
    </subcellularLocation>
</comment>
<feature type="domain" description="POTRA" evidence="10">
    <location>
        <begin position="62"/>
        <end position="130"/>
    </location>
</feature>
<feature type="compositionally biased region" description="Basic and acidic residues" evidence="8">
    <location>
        <begin position="1"/>
        <end position="23"/>
    </location>
</feature>
<evidence type="ECO:0000256" key="9">
    <source>
        <dbReference type="SAM" id="Phobius"/>
    </source>
</evidence>
<evidence type="ECO:0000259" key="10">
    <source>
        <dbReference type="PROSITE" id="PS51779"/>
    </source>
</evidence>
<keyword evidence="2" id="KW-1003">Cell membrane</keyword>
<evidence type="ECO:0000256" key="7">
    <source>
        <dbReference type="ARBA" id="ARBA00023306"/>
    </source>
</evidence>
<organism evidence="11 12">
    <name type="scientific">Kutzneria chonburiensis</name>
    <dbReference type="NCBI Taxonomy" id="1483604"/>
    <lineage>
        <taxon>Bacteria</taxon>
        <taxon>Bacillati</taxon>
        <taxon>Actinomycetota</taxon>
        <taxon>Actinomycetes</taxon>
        <taxon>Pseudonocardiales</taxon>
        <taxon>Pseudonocardiaceae</taxon>
        <taxon>Kutzneria</taxon>
    </lineage>
</organism>
<dbReference type="InterPro" id="IPR013685">
    <property type="entry name" value="POTRA_FtsQ_type"/>
</dbReference>